<dbReference type="InterPro" id="IPR036388">
    <property type="entry name" value="WH-like_DNA-bd_sf"/>
</dbReference>
<dbReference type="GO" id="GO:0003700">
    <property type="term" value="F:DNA-binding transcription factor activity"/>
    <property type="evidence" value="ECO:0007669"/>
    <property type="project" value="InterPro"/>
</dbReference>
<dbReference type="KEGG" id="maer:DAI18_13715"/>
<feature type="domain" description="HTH marR-type" evidence="4">
    <location>
        <begin position="25"/>
        <end position="158"/>
    </location>
</feature>
<keyword evidence="3" id="KW-0804">Transcription</keyword>
<evidence type="ECO:0000259" key="4">
    <source>
        <dbReference type="PROSITE" id="PS50995"/>
    </source>
</evidence>
<proteinExistence type="predicted"/>
<dbReference type="Pfam" id="PF01047">
    <property type="entry name" value="MarR"/>
    <property type="match status" value="1"/>
</dbReference>
<dbReference type="RefSeq" id="WP_107889698.1">
    <property type="nucleotide sequence ID" value="NZ_CP028519.1"/>
</dbReference>
<dbReference type="STRING" id="1122240.GCA_000620105_01546"/>
<keyword evidence="2" id="KW-0238">DNA-binding</keyword>
<evidence type="ECO:0000256" key="2">
    <source>
        <dbReference type="ARBA" id="ARBA00023125"/>
    </source>
</evidence>
<name>A0A2S0PCC4_9NEIS</name>
<dbReference type="PROSITE" id="PS50995">
    <property type="entry name" value="HTH_MARR_2"/>
    <property type="match status" value="1"/>
</dbReference>
<reference evidence="5 6" key="1">
    <citation type="submission" date="2018-04" db="EMBL/GenBank/DDBJ databases">
        <title>Denitrifier Microvirgula.</title>
        <authorList>
            <person name="Anderson E."/>
            <person name="Jang J."/>
            <person name="Ishii S."/>
        </authorList>
    </citation>
    <scope>NUCLEOTIDE SEQUENCE [LARGE SCALE GENOMIC DNA]</scope>
    <source>
        <strain evidence="5 6">BE2.4</strain>
    </source>
</reference>
<dbReference type="InterPro" id="IPR023187">
    <property type="entry name" value="Tscrpt_reg_MarR-type_CS"/>
</dbReference>
<dbReference type="Proteomes" id="UP000244173">
    <property type="component" value="Chromosome"/>
</dbReference>
<dbReference type="PRINTS" id="PR00598">
    <property type="entry name" value="HTHMARR"/>
</dbReference>
<dbReference type="EMBL" id="CP028519">
    <property type="protein sequence ID" value="AVY94982.1"/>
    <property type="molecule type" value="Genomic_DNA"/>
</dbReference>
<evidence type="ECO:0000313" key="6">
    <source>
        <dbReference type="Proteomes" id="UP000244173"/>
    </source>
</evidence>
<dbReference type="SUPFAM" id="SSF46785">
    <property type="entry name" value="Winged helix' DNA-binding domain"/>
    <property type="match status" value="1"/>
</dbReference>
<dbReference type="AlphaFoldDB" id="A0A2S0PCC4"/>
<gene>
    <name evidence="5" type="ORF">DAI18_13715</name>
</gene>
<evidence type="ECO:0000256" key="1">
    <source>
        <dbReference type="ARBA" id="ARBA00023015"/>
    </source>
</evidence>
<dbReference type="PANTHER" id="PTHR42756">
    <property type="entry name" value="TRANSCRIPTIONAL REGULATOR, MARR"/>
    <property type="match status" value="1"/>
</dbReference>
<protein>
    <submittedName>
        <fullName evidence="5">MarR family transcriptional regulator</fullName>
    </submittedName>
</protein>
<dbReference type="InterPro" id="IPR036390">
    <property type="entry name" value="WH_DNA-bd_sf"/>
</dbReference>
<dbReference type="PANTHER" id="PTHR42756:SF1">
    <property type="entry name" value="TRANSCRIPTIONAL REPRESSOR OF EMRAB OPERON"/>
    <property type="match status" value="1"/>
</dbReference>
<keyword evidence="1" id="KW-0805">Transcription regulation</keyword>
<organism evidence="5 6">
    <name type="scientific">Microvirgula aerodenitrificans</name>
    <dbReference type="NCBI Taxonomy" id="57480"/>
    <lineage>
        <taxon>Bacteria</taxon>
        <taxon>Pseudomonadati</taxon>
        <taxon>Pseudomonadota</taxon>
        <taxon>Betaproteobacteria</taxon>
        <taxon>Neisseriales</taxon>
        <taxon>Aquaspirillaceae</taxon>
        <taxon>Microvirgula</taxon>
    </lineage>
</organism>
<evidence type="ECO:0000256" key="3">
    <source>
        <dbReference type="ARBA" id="ARBA00023163"/>
    </source>
</evidence>
<sequence>MNWLEQKHLALLDGAGRRQQPDLDKVRLCFELLALGAAIDRDCATRLGRHRLSEGKFVLLFLLLDAGDGLSPHQLAERAGVTRATITGLLDGLERDGFVVRAADPLDRRRVTVRLTAAGRETAAMLADEHSRWIATLFADVTAAEQQQLSRLLQRIWLRTDAGRDGQPPPATPFSPT</sequence>
<dbReference type="GO" id="GO:0003677">
    <property type="term" value="F:DNA binding"/>
    <property type="evidence" value="ECO:0007669"/>
    <property type="project" value="UniProtKB-KW"/>
</dbReference>
<dbReference type="InterPro" id="IPR000835">
    <property type="entry name" value="HTH_MarR-typ"/>
</dbReference>
<dbReference type="SMART" id="SM00347">
    <property type="entry name" value="HTH_MARR"/>
    <property type="match status" value="1"/>
</dbReference>
<dbReference type="Gene3D" id="1.10.10.10">
    <property type="entry name" value="Winged helix-like DNA-binding domain superfamily/Winged helix DNA-binding domain"/>
    <property type="match status" value="1"/>
</dbReference>
<dbReference type="PROSITE" id="PS01117">
    <property type="entry name" value="HTH_MARR_1"/>
    <property type="match status" value="1"/>
</dbReference>
<evidence type="ECO:0000313" key="5">
    <source>
        <dbReference type="EMBL" id="AVY94982.1"/>
    </source>
</evidence>
<dbReference type="OrthoDB" id="9787636at2"/>
<accession>A0A2S0PCC4</accession>
<keyword evidence="6" id="KW-1185">Reference proteome</keyword>